<dbReference type="RefSeq" id="WP_146445433.1">
    <property type="nucleotide sequence ID" value="NZ_SJPR01000003.1"/>
</dbReference>
<dbReference type="EMBL" id="SJPR01000003">
    <property type="protein sequence ID" value="TWT96934.1"/>
    <property type="molecule type" value="Genomic_DNA"/>
</dbReference>
<proteinExistence type="predicted"/>
<evidence type="ECO:0000313" key="3">
    <source>
        <dbReference type="Proteomes" id="UP000317421"/>
    </source>
</evidence>
<dbReference type="AlphaFoldDB" id="A0A5C6AA86"/>
<comment type="caution">
    <text evidence="2">The sequence shown here is derived from an EMBL/GenBank/DDBJ whole genome shotgun (WGS) entry which is preliminary data.</text>
</comment>
<dbReference type="InterPro" id="IPR011474">
    <property type="entry name" value="DUF1580"/>
</dbReference>
<keyword evidence="3" id="KW-1185">Reference proteome</keyword>
<dbReference type="Proteomes" id="UP000317421">
    <property type="component" value="Unassembled WGS sequence"/>
</dbReference>
<dbReference type="Pfam" id="PF07618">
    <property type="entry name" value="DUF1580"/>
    <property type="match status" value="1"/>
</dbReference>
<evidence type="ECO:0008006" key="4">
    <source>
        <dbReference type="Google" id="ProtNLM"/>
    </source>
</evidence>
<accession>A0A5C6AA86</accession>
<organism evidence="2 3">
    <name type="scientific">Botrimarina colliarenosi</name>
    <dbReference type="NCBI Taxonomy" id="2528001"/>
    <lineage>
        <taxon>Bacteria</taxon>
        <taxon>Pseudomonadati</taxon>
        <taxon>Planctomycetota</taxon>
        <taxon>Planctomycetia</taxon>
        <taxon>Pirellulales</taxon>
        <taxon>Lacipirellulaceae</taxon>
        <taxon>Botrimarina</taxon>
    </lineage>
</organism>
<reference evidence="2 3" key="1">
    <citation type="submission" date="2019-02" db="EMBL/GenBank/DDBJ databases">
        <title>Deep-cultivation of Planctomycetes and their phenomic and genomic characterization uncovers novel biology.</title>
        <authorList>
            <person name="Wiegand S."/>
            <person name="Jogler M."/>
            <person name="Boedeker C."/>
            <person name="Pinto D."/>
            <person name="Vollmers J."/>
            <person name="Rivas-Marin E."/>
            <person name="Kohn T."/>
            <person name="Peeters S.H."/>
            <person name="Heuer A."/>
            <person name="Rast P."/>
            <person name="Oberbeckmann S."/>
            <person name="Bunk B."/>
            <person name="Jeske O."/>
            <person name="Meyerdierks A."/>
            <person name="Storesund J.E."/>
            <person name="Kallscheuer N."/>
            <person name="Luecker S."/>
            <person name="Lage O.M."/>
            <person name="Pohl T."/>
            <person name="Merkel B.J."/>
            <person name="Hornburger P."/>
            <person name="Mueller R.-W."/>
            <person name="Bruemmer F."/>
            <person name="Labrenz M."/>
            <person name="Spormann A.M."/>
            <person name="Op Den Camp H."/>
            <person name="Overmann J."/>
            <person name="Amann R."/>
            <person name="Jetten M.S.M."/>
            <person name="Mascher T."/>
            <person name="Medema M.H."/>
            <person name="Devos D.P."/>
            <person name="Kaster A.-K."/>
            <person name="Ovreas L."/>
            <person name="Rohde M."/>
            <person name="Galperin M.Y."/>
            <person name="Jogler C."/>
        </authorList>
    </citation>
    <scope>NUCLEOTIDE SEQUENCE [LARGE SCALE GENOMIC DNA]</scope>
    <source>
        <strain evidence="2 3">Pla108</strain>
    </source>
</reference>
<sequence>MTGRTLHDEKLISLREVPDFLPTRRGKKLHISTVHRWVQKGARGKVLESVLLGGVRYTSLEALVRFMTTSTVELTEVRRQAIVMDEVERRGFLNPRQPRSEIRGRQTDKTDRQ</sequence>
<name>A0A5C6AA86_9BACT</name>
<dbReference type="OrthoDB" id="290434at2"/>
<feature type="compositionally biased region" description="Basic and acidic residues" evidence="1">
    <location>
        <begin position="98"/>
        <end position="113"/>
    </location>
</feature>
<evidence type="ECO:0000313" key="2">
    <source>
        <dbReference type="EMBL" id="TWT96934.1"/>
    </source>
</evidence>
<protein>
    <recommendedName>
        <fullName evidence="4">DUF1580 domain-containing protein</fullName>
    </recommendedName>
</protein>
<evidence type="ECO:0000256" key="1">
    <source>
        <dbReference type="SAM" id="MobiDB-lite"/>
    </source>
</evidence>
<feature type="region of interest" description="Disordered" evidence="1">
    <location>
        <begin position="93"/>
        <end position="113"/>
    </location>
</feature>
<gene>
    <name evidence="2" type="ORF">Pla108_27100</name>
</gene>